<proteinExistence type="predicted"/>
<dbReference type="InterPro" id="IPR016040">
    <property type="entry name" value="NAD(P)-bd_dom"/>
</dbReference>
<dbReference type="STRING" id="159449.B4N89_03050"/>
<dbReference type="SUPFAM" id="SSF51735">
    <property type="entry name" value="NAD(P)-binding Rossmann-fold domains"/>
    <property type="match status" value="1"/>
</dbReference>
<comment type="caution">
    <text evidence="2">The sequence shown here is derived from an EMBL/GenBank/DDBJ whole genome shotgun (WGS) entry which is preliminary data.</text>
</comment>
<dbReference type="Gene3D" id="3.40.50.720">
    <property type="entry name" value="NAD(P)-binding Rossmann-like Domain"/>
    <property type="match status" value="1"/>
</dbReference>
<sequence>MSDIIVFGAGGRTGRAAIAEALRRGHGVTAVVRDPAKYGDPARARVRVVAGDVTDADAVADLAAGHDGAIAAVYDPAAPTADFFPRAVRALREGLDRAGVRRLVWVGLASVLPTASGVLLMDTAGYPQEYRQFYLAHGEGNAVLREAGGGPDWVVLSPAGDFDHAGTRTGVWRRADGAAESRVSYPDFAIALLDEVDTPTLHGVHVGIEDGR</sequence>
<protein>
    <submittedName>
        <fullName evidence="2">NADH-flavin reductase</fullName>
    </submittedName>
</protein>
<gene>
    <name evidence="2" type="ORF">B4N89_03050</name>
</gene>
<evidence type="ECO:0000259" key="1">
    <source>
        <dbReference type="Pfam" id="PF13460"/>
    </source>
</evidence>
<feature type="domain" description="NAD(P)-binding" evidence="1">
    <location>
        <begin position="8"/>
        <end position="199"/>
    </location>
</feature>
<accession>A0A1T3NT47</accession>
<dbReference type="AlphaFoldDB" id="A0A1T3NT47"/>
<dbReference type="GO" id="GO:0016646">
    <property type="term" value="F:oxidoreductase activity, acting on the CH-NH group of donors, NAD or NADP as acceptor"/>
    <property type="evidence" value="ECO:0007669"/>
    <property type="project" value="TreeGrafter"/>
</dbReference>
<dbReference type="Proteomes" id="UP000190037">
    <property type="component" value="Unassembled WGS sequence"/>
</dbReference>
<dbReference type="RefSeq" id="WP_078974331.1">
    <property type="nucleotide sequence ID" value="NZ_MWQN01000001.1"/>
</dbReference>
<evidence type="ECO:0000313" key="3">
    <source>
        <dbReference type="Proteomes" id="UP000190037"/>
    </source>
</evidence>
<dbReference type="PANTHER" id="PTHR43355">
    <property type="entry name" value="FLAVIN REDUCTASE (NADPH)"/>
    <property type="match status" value="1"/>
</dbReference>
<keyword evidence="3" id="KW-1185">Reference proteome</keyword>
<dbReference type="InterPro" id="IPR036291">
    <property type="entry name" value="NAD(P)-bd_dom_sf"/>
</dbReference>
<dbReference type="InterPro" id="IPR051606">
    <property type="entry name" value="Polyketide_Oxido-like"/>
</dbReference>
<dbReference type="EMBL" id="MWQN01000001">
    <property type="protein sequence ID" value="OPC80063.1"/>
    <property type="molecule type" value="Genomic_DNA"/>
</dbReference>
<dbReference type="OrthoDB" id="3191258at2"/>
<dbReference type="PANTHER" id="PTHR43355:SF2">
    <property type="entry name" value="FLAVIN REDUCTASE (NADPH)"/>
    <property type="match status" value="1"/>
</dbReference>
<organism evidence="2 3">
    <name type="scientific">Embleya scabrispora</name>
    <dbReference type="NCBI Taxonomy" id="159449"/>
    <lineage>
        <taxon>Bacteria</taxon>
        <taxon>Bacillati</taxon>
        <taxon>Actinomycetota</taxon>
        <taxon>Actinomycetes</taxon>
        <taxon>Kitasatosporales</taxon>
        <taxon>Streptomycetaceae</taxon>
        <taxon>Embleya</taxon>
    </lineage>
</organism>
<dbReference type="Pfam" id="PF13460">
    <property type="entry name" value="NAD_binding_10"/>
    <property type="match status" value="1"/>
</dbReference>
<evidence type="ECO:0000313" key="2">
    <source>
        <dbReference type="EMBL" id="OPC80063.1"/>
    </source>
</evidence>
<reference evidence="2 3" key="1">
    <citation type="submission" date="2017-03" db="EMBL/GenBank/DDBJ databases">
        <title>Draft genome sequence of Streptomyces scabrisporus NF3, endophyte isolated from Amphipterygium adstringens.</title>
        <authorList>
            <person name="Vazquez M."/>
            <person name="Ceapa C.D."/>
            <person name="Rodriguez Luna D."/>
            <person name="Sanchez Esquivel S."/>
        </authorList>
    </citation>
    <scope>NUCLEOTIDE SEQUENCE [LARGE SCALE GENOMIC DNA]</scope>
    <source>
        <strain evidence="2 3">NF3</strain>
    </source>
</reference>
<name>A0A1T3NT47_9ACTN</name>